<dbReference type="GO" id="GO:0016887">
    <property type="term" value="F:ATP hydrolysis activity"/>
    <property type="evidence" value="ECO:0007669"/>
    <property type="project" value="InterPro"/>
</dbReference>
<evidence type="ECO:0000256" key="2">
    <source>
        <dbReference type="ARBA" id="ARBA00005417"/>
    </source>
</evidence>
<evidence type="ECO:0000313" key="12">
    <source>
        <dbReference type="Proteomes" id="UP000244915"/>
    </source>
</evidence>
<evidence type="ECO:0000256" key="5">
    <source>
        <dbReference type="ARBA" id="ARBA00022519"/>
    </source>
</evidence>
<keyword evidence="7 11" id="KW-0067">ATP-binding</keyword>
<feature type="domain" description="ABC transporter" evidence="10">
    <location>
        <begin position="3"/>
        <end position="227"/>
    </location>
</feature>
<evidence type="ECO:0000313" key="11">
    <source>
        <dbReference type="EMBL" id="AWI84788.1"/>
    </source>
</evidence>
<proteinExistence type="inferred from homology"/>
<sequence length="240" mass="24940">MTLRIEDLTVTFPTGPVLEGVSLSLDRGEVVGLTGTSGAGKSLVAEALVGALPPNAIRTGHITIAGNPVRPRTIALAPQRLDALDPLARVGRQIQRFARLAERSADVTGALASVGLPPDTARFYPHELSGGMARRVLLATALATGADWIIADEPTVGLDEAAAARVLSLLADLAAAGRGVMVISHDLIGLVRIASRIVILREGRQVETAPKAAFAGTGSPLRKAFSRALWDAQLAPDAQC</sequence>
<dbReference type="OrthoDB" id="7374568at2"/>
<evidence type="ECO:0000256" key="8">
    <source>
        <dbReference type="ARBA" id="ARBA00022967"/>
    </source>
</evidence>
<keyword evidence="6" id="KW-0547">Nucleotide-binding</keyword>
<dbReference type="SUPFAM" id="SSF52540">
    <property type="entry name" value="P-loop containing nucleoside triphosphate hydrolases"/>
    <property type="match status" value="1"/>
</dbReference>
<evidence type="ECO:0000256" key="7">
    <source>
        <dbReference type="ARBA" id="ARBA00022840"/>
    </source>
</evidence>
<evidence type="ECO:0000256" key="9">
    <source>
        <dbReference type="ARBA" id="ARBA00023136"/>
    </source>
</evidence>
<reference evidence="11 12" key="1">
    <citation type="submission" date="2017-06" db="EMBL/GenBank/DDBJ databases">
        <title>Yangia sp. YSBP01 complete genome sequence.</title>
        <authorList>
            <person name="Woo J.-H."/>
            <person name="Kim H.-S."/>
        </authorList>
    </citation>
    <scope>NUCLEOTIDE SEQUENCE [LARGE SCALE GENOMIC DNA]</scope>
    <source>
        <strain evidence="11 12">YSBP01</strain>
    </source>
</reference>
<dbReference type="InterPro" id="IPR050388">
    <property type="entry name" value="ABC_Ni/Peptide_Import"/>
</dbReference>
<dbReference type="PANTHER" id="PTHR43297">
    <property type="entry name" value="OLIGOPEPTIDE TRANSPORT ATP-BINDING PROTEIN APPD"/>
    <property type="match status" value="1"/>
</dbReference>
<dbReference type="Proteomes" id="UP000244915">
    <property type="component" value="Chromosome 2"/>
</dbReference>
<keyword evidence="9" id="KW-0472">Membrane</keyword>
<gene>
    <name evidence="11" type="ORF">CEW88_13405</name>
</gene>
<dbReference type="Pfam" id="PF00005">
    <property type="entry name" value="ABC_tran"/>
    <property type="match status" value="1"/>
</dbReference>
<evidence type="ECO:0000259" key="10">
    <source>
        <dbReference type="PROSITE" id="PS50893"/>
    </source>
</evidence>
<dbReference type="InterPro" id="IPR027417">
    <property type="entry name" value="P-loop_NTPase"/>
</dbReference>
<protein>
    <submittedName>
        <fullName evidence="11">ABC transporter ATP-binding protein</fullName>
    </submittedName>
</protein>
<dbReference type="InterPro" id="IPR003593">
    <property type="entry name" value="AAA+_ATPase"/>
</dbReference>
<evidence type="ECO:0000256" key="1">
    <source>
        <dbReference type="ARBA" id="ARBA00004417"/>
    </source>
</evidence>
<keyword evidence="3" id="KW-0813">Transport</keyword>
<dbReference type="SMART" id="SM00382">
    <property type="entry name" value="AAA"/>
    <property type="match status" value="1"/>
</dbReference>
<comment type="subcellular location">
    <subcellularLocation>
        <location evidence="1">Cell inner membrane</location>
        <topology evidence="1">Peripheral membrane protein</topology>
    </subcellularLocation>
</comment>
<dbReference type="PROSITE" id="PS50893">
    <property type="entry name" value="ABC_TRANSPORTER_2"/>
    <property type="match status" value="1"/>
</dbReference>
<keyword evidence="8" id="KW-1278">Translocase</keyword>
<organism evidence="11 12">
    <name type="scientific">Alloyangia pacifica</name>
    <dbReference type="NCBI Taxonomy" id="311180"/>
    <lineage>
        <taxon>Bacteria</taxon>
        <taxon>Pseudomonadati</taxon>
        <taxon>Pseudomonadota</taxon>
        <taxon>Alphaproteobacteria</taxon>
        <taxon>Rhodobacterales</taxon>
        <taxon>Roseobacteraceae</taxon>
        <taxon>Alloyangia</taxon>
    </lineage>
</organism>
<keyword evidence="5" id="KW-0997">Cell inner membrane</keyword>
<comment type="similarity">
    <text evidence="2">Belongs to the ABC transporter superfamily.</text>
</comment>
<evidence type="ECO:0000256" key="4">
    <source>
        <dbReference type="ARBA" id="ARBA00022475"/>
    </source>
</evidence>
<dbReference type="PANTHER" id="PTHR43297:SF14">
    <property type="entry name" value="ATPASE AAA-TYPE CORE DOMAIN-CONTAINING PROTEIN"/>
    <property type="match status" value="1"/>
</dbReference>
<dbReference type="PROSITE" id="PS00211">
    <property type="entry name" value="ABC_TRANSPORTER_1"/>
    <property type="match status" value="1"/>
</dbReference>
<dbReference type="InterPro" id="IPR017871">
    <property type="entry name" value="ABC_transporter-like_CS"/>
</dbReference>
<name>A0A2U8HGB3_9RHOB</name>
<dbReference type="InterPro" id="IPR003439">
    <property type="entry name" value="ABC_transporter-like_ATP-bd"/>
</dbReference>
<dbReference type="GO" id="GO:0005524">
    <property type="term" value="F:ATP binding"/>
    <property type="evidence" value="ECO:0007669"/>
    <property type="project" value="UniProtKB-KW"/>
</dbReference>
<evidence type="ECO:0000256" key="6">
    <source>
        <dbReference type="ARBA" id="ARBA00022741"/>
    </source>
</evidence>
<dbReference type="Gene3D" id="3.40.50.300">
    <property type="entry name" value="P-loop containing nucleotide triphosphate hydrolases"/>
    <property type="match status" value="1"/>
</dbReference>
<dbReference type="AlphaFoldDB" id="A0A2U8HGB3"/>
<dbReference type="GO" id="GO:0005886">
    <property type="term" value="C:plasma membrane"/>
    <property type="evidence" value="ECO:0007669"/>
    <property type="project" value="UniProtKB-SubCell"/>
</dbReference>
<evidence type="ECO:0000256" key="3">
    <source>
        <dbReference type="ARBA" id="ARBA00022448"/>
    </source>
</evidence>
<dbReference type="EMBL" id="CP022190">
    <property type="protein sequence ID" value="AWI84788.1"/>
    <property type="molecule type" value="Genomic_DNA"/>
</dbReference>
<accession>A0A2U8HGB3</accession>
<dbReference type="RefSeq" id="WP_108967964.1">
    <property type="nucleotide sequence ID" value="NZ_CP022190.1"/>
</dbReference>
<keyword evidence="4" id="KW-1003">Cell membrane</keyword>
<dbReference type="KEGG" id="ypac:CEW88_13405"/>